<name>A0A1R7T669_9BACT</name>
<evidence type="ECO:0000259" key="7">
    <source>
        <dbReference type="Pfam" id="PF07819"/>
    </source>
</evidence>
<dbReference type="SUPFAM" id="SSF53474">
    <property type="entry name" value="alpha/beta-Hydrolases"/>
    <property type="match status" value="1"/>
</dbReference>
<dbReference type="InterPro" id="IPR029058">
    <property type="entry name" value="AB_hydrolase_fold"/>
</dbReference>
<dbReference type="NCBIfam" id="NF041940">
    <property type="entry name" value="choice_anch_X"/>
    <property type="match status" value="1"/>
</dbReference>
<evidence type="ECO:0000313" key="8">
    <source>
        <dbReference type="EMBL" id="AQQ72413.1"/>
    </source>
</evidence>
<evidence type="ECO:0000256" key="5">
    <source>
        <dbReference type="SAM" id="MobiDB-lite"/>
    </source>
</evidence>
<feature type="chain" id="PRO_5012865209" evidence="6">
    <location>
        <begin position="21"/>
        <end position="1251"/>
    </location>
</feature>
<keyword evidence="3 6" id="KW-0732">Signal</keyword>
<gene>
    <name evidence="8" type="ORF">SMSP2_02797</name>
</gene>
<dbReference type="PROSITE" id="PS51257">
    <property type="entry name" value="PROKAR_LIPOPROTEIN"/>
    <property type="match status" value="1"/>
</dbReference>
<dbReference type="InterPro" id="IPR012908">
    <property type="entry name" value="PGAP1-ab_dom-like"/>
</dbReference>
<keyword evidence="4" id="KW-0106">Calcium</keyword>
<dbReference type="GO" id="GO:0016788">
    <property type="term" value="F:hydrolase activity, acting on ester bonds"/>
    <property type="evidence" value="ECO:0007669"/>
    <property type="project" value="InterPro"/>
</dbReference>
<reference evidence="9" key="1">
    <citation type="submission" date="2017-02" db="EMBL/GenBank/DDBJ databases">
        <title>Comparative genomics and description of representatives of a novel lineage of planctomycetes thriving in anoxic sediments.</title>
        <authorList>
            <person name="Spring S."/>
            <person name="Bunk B."/>
            <person name="Sproer C."/>
        </authorList>
    </citation>
    <scope>NUCLEOTIDE SEQUENCE [LARGE SCALE GENOMIC DNA]</scope>
    <source>
        <strain evidence="9">SM-Chi-D1</strain>
    </source>
</reference>
<feature type="signal peptide" evidence="6">
    <location>
        <begin position="1"/>
        <end position="20"/>
    </location>
</feature>
<dbReference type="EMBL" id="CP019646">
    <property type="protein sequence ID" value="AQQ72413.1"/>
    <property type="molecule type" value="Genomic_DNA"/>
</dbReference>
<dbReference type="InterPro" id="IPR059100">
    <property type="entry name" value="TSP3_bac"/>
</dbReference>
<dbReference type="Pfam" id="PF07819">
    <property type="entry name" value="PGAP1"/>
    <property type="match status" value="1"/>
</dbReference>
<dbReference type="KEGG" id="pbas:SMSP2_02797"/>
<evidence type="ECO:0000256" key="2">
    <source>
        <dbReference type="ARBA" id="ARBA00022525"/>
    </source>
</evidence>
<evidence type="ECO:0000256" key="3">
    <source>
        <dbReference type="ARBA" id="ARBA00022729"/>
    </source>
</evidence>
<keyword evidence="2" id="KW-0964">Secreted</keyword>
<organism evidence="8 9">
    <name type="scientific">Limihaloglobus sulfuriphilus</name>
    <dbReference type="NCBI Taxonomy" id="1851148"/>
    <lineage>
        <taxon>Bacteria</taxon>
        <taxon>Pseudomonadati</taxon>
        <taxon>Planctomycetota</taxon>
        <taxon>Phycisphaerae</taxon>
        <taxon>Sedimentisphaerales</taxon>
        <taxon>Sedimentisphaeraceae</taxon>
        <taxon>Limihaloglobus</taxon>
    </lineage>
</organism>
<comment type="subcellular location">
    <subcellularLocation>
        <location evidence="1">Secreted</location>
    </subcellularLocation>
</comment>
<feature type="domain" description="GPI inositol-deacylase PGAP1-like alpha/beta" evidence="7">
    <location>
        <begin position="451"/>
        <end position="533"/>
    </location>
</feature>
<accession>A0A1R7T669</accession>
<sequence precursor="true">MKSSYLITALTLVLTAACFANSSPTVTSVSARQRTDGSGIVDIWYTLSDADSDRCGISISVSDDQGTTWDVSASSFKGDLGEDIYPGRRHIIWYSKSDLPGEYGTNYRIKVMALRKDVLINGNQINELEPYNKAWYVDFQGWVPGEYWFINNEGLNVVGSGDYIPAITTVYTDFSTLWVKVKMRMEHYSEGGIIITDNPIGSQPLFNYLSVCCRPIWTDIFVNYVKNGEQFHEQICEGCIYPWTWFDISIKIADNHLKVKINELEEKEITFKDLSFDENYKLTIFGKKDWLSGISDITFNKLIVYSALESVGCGVSNVFNVNNRDSITVNAVNNWDGTVTVTWTDRGGVRLIRQEVGNTSNETGWSVNGGYFKDTLQPSGFKKKYVYIIRNLSGTELGRSGEVMPDIVVVLIRGYDPNPIGDGISDKYWTSDSGEQNKGLVANVHSWFEESERNITCWDASTMLSGEKNVEWNCEVLDDFISQNRTGDYENAKVNLIGHSMGGLISRRYAYEQDAYIQNVICIQTPHTGSPLADIAGWFAGEAGENLKPSFLKTFNDDYPLDKTTLYSFYSDNYTDVLGKFLYRKANSHITSSPQFTQYDEQSDGAVPLLSGYGWIYKKDTYGDPNYGTYVEQWLPLIAVGPMKDTCNNGFDHSTGYRHPDTLNKIMEWLGYPQADKFYFQKMKIQGLEQSDPENLPLYFINGFTGQFHNAQPVSNTVKIGTSSNAYFRAIVTDPNAVFTLIDPDSEVIDPVTADSDPNIIYDQENGIMAYEIVNPNTGTWTLSLTTLMTELNSVEYGLTVFEDQFVAFSVTGEKDWANSGQAMFLMAEIADNAGAVTGAAVNADIVLPDDTVESITFVDDGTGGDAVSGDGISSYTFTTTEISGKYNVRAYASGTTASSDSFERSAVATFTVSQADIAVSGSISEEGVDTNQNAFYDLLRFTVPVQVSLDGAYRLTASLLDSNSETVSLVNSGTLRLTSESGSITVDVPAEDIVNNGAAGPYILHGIKISDGDSGLTIAAAENYTTAGYLISDFEPKDTDKDGLPDVLELSIGTLIDNPDTDGDGVTDYEEIAYGGDPTRYDPLTDSNPFEAVTDGDGMTDGYEIKYGLNPLIDDTLLDLDGDGLSNIYEYENQLRPDKIDTDDDGRNDKWEIDNGRDPLVYDEYPRNDADIDLNAVINRLDLLILCSQWMDAPGTPSADIAPHGGDGIVNFLDFAVLSGSWLSEVIAPQELSEDFESEDFESGDFSANP</sequence>
<evidence type="ECO:0000256" key="6">
    <source>
        <dbReference type="SAM" id="SignalP"/>
    </source>
</evidence>
<dbReference type="Proteomes" id="UP000188181">
    <property type="component" value="Chromosome"/>
</dbReference>
<dbReference type="Pfam" id="PF18884">
    <property type="entry name" value="TSP3_bac"/>
    <property type="match status" value="2"/>
</dbReference>
<keyword evidence="9" id="KW-1185">Reference proteome</keyword>
<evidence type="ECO:0000256" key="4">
    <source>
        <dbReference type="ARBA" id="ARBA00022837"/>
    </source>
</evidence>
<dbReference type="AlphaFoldDB" id="A0A1R7T669"/>
<protein>
    <submittedName>
        <fullName evidence="8">PGAP1-like protein</fullName>
    </submittedName>
</protein>
<evidence type="ECO:0000313" key="9">
    <source>
        <dbReference type="Proteomes" id="UP000188181"/>
    </source>
</evidence>
<evidence type="ECO:0000256" key="1">
    <source>
        <dbReference type="ARBA" id="ARBA00004613"/>
    </source>
</evidence>
<proteinExistence type="predicted"/>
<feature type="region of interest" description="Disordered" evidence="5">
    <location>
        <begin position="1137"/>
        <end position="1158"/>
    </location>
</feature>
<dbReference type="Gene3D" id="3.40.50.1820">
    <property type="entry name" value="alpha/beta hydrolase"/>
    <property type="match status" value="1"/>
</dbReference>